<protein>
    <submittedName>
        <fullName evidence="1">Uncharacterized protein</fullName>
    </submittedName>
</protein>
<dbReference type="STRING" id="1029756.W911_06920"/>
<name>V5SGS0_9HYPH</name>
<evidence type="ECO:0000313" key="2">
    <source>
        <dbReference type="Proteomes" id="UP000018542"/>
    </source>
</evidence>
<reference evidence="1 2" key="1">
    <citation type="journal article" date="2014" name="Genome Announc.">
        <title>Complete Genome Sequence of Hyphomicrobium nitrativorans Strain NL23, a Denitrifying Bacterium Isolated from Biofilm of a Methanol-Fed Denitrification System Treating Seawater at the Montreal Biodome.</title>
        <authorList>
            <person name="Martineau C."/>
            <person name="Villeneuve C."/>
            <person name="Mauffrey F."/>
            <person name="Villemur R."/>
        </authorList>
    </citation>
    <scope>NUCLEOTIDE SEQUENCE [LARGE SCALE GENOMIC DNA]</scope>
    <source>
        <strain evidence="1">NL23</strain>
    </source>
</reference>
<keyword evidence="2" id="KW-1185">Reference proteome</keyword>
<dbReference type="AlphaFoldDB" id="V5SGS0"/>
<dbReference type="KEGG" id="hni:W911_06920"/>
<sequence length="84" mass="9229">MALSGFHFAKWDHFAIHINPLKGTIRRRDDAEFQDDATGVAPVANSVAQRAFAEIASRCSCEANKGAGNIEQRNKVIVAVEELF</sequence>
<organism evidence="1 2">
    <name type="scientific">Hyphomicrobium nitrativorans NL23</name>
    <dbReference type="NCBI Taxonomy" id="1029756"/>
    <lineage>
        <taxon>Bacteria</taxon>
        <taxon>Pseudomonadati</taxon>
        <taxon>Pseudomonadota</taxon>
        <taxon>Alphaproteobacteria</taxon>
        <taxon>Hyphomicrobiales</taxon>
        <taxon>Hyphomicrobiaceae</taxon>
        <taxon>Hyphomicrobium</taxon>
    </lineage>
</organism>
<dbReference type="HOGENOM" id="CLU_2523062_0_0_5"/>
<evidence type="ECO:0000313" key="1">
    <source>
        <dbReference type="EMBL" id="AHB50071.1"/>
    </source>
</evidence>
<gene>
    <name evidence="1" type="ORF">W911_06920</name>
</gene>
<dbReference type="Proteomes" id="UP000018542">
    <property type="component" value="Chromosome"/>
</dbReference>
<accession>V5SGS0</accession>
<dbReference type="EMBL" id="CP006912">
    <property type="protein sequence ID" value="AHB50071.1"/>
    <property type="molecule type" value="Genomic_DNA"/>
</dbReference>
<proteinExistence type="predicted"/>